<organism evidence="8 9">
    <name type="scientific">Salisediminibacterium halotolerans</name>
    <dbReference type="NCBI Taxonomy" id="517425"/>
    <lineage>
        <taxon>Bacteria</taxon>
        <taxon>Bacillati</taxon>
        <taxon>Bacillota</taxon>
        <taxon>Bacilli</taxon>
        <taxon>Bacillales</taxon>
        <taxon>Bacillaceae</taxon>
        <taxon>Salisediminibacterium</taxon>
    </lineage>
</organism>
<reference evidence="9" key="1">
    <citation type="submission" date="2016-10" db="EMBL/GenBank/DDBJ databases">
        <authorList>
            <person name="de Groot N.N."/>
        </authorList>
    </citation>
    <scope>NUCLEOTIDE SEQUENCE [LARGE SCALE GENOMIC DNA]</scope>
    <source>
        <strain evidence="9">10nlg</strain>
    </source>
</reference>
<evidence type="ECO:0000256" key="5">
    <source>
        <dbReference type="ARBA" id="ARBA00023136"/>
    </source>
</evidence>
<dbReference type="InterPro" id="IPR035681">
    <property type="entry name" value="ComA-like_MBL"/>
</dbReference>
<dbReference type="SUPFAM" id="SSF56281">
    <property type="entry name" value="Metallo-hydrolase/oxidoreductase"/>
    <property type="match status" value="1"/>
</dbReference>
<dbReference type="InterPro" id="IPR052159">
    <property type="entry name" value="Competence_DNA_uptake"/>
</dbReference>
<dbReference type="NCBIfam" id="TIGR00360">
    <property type="entry name" value="ComEC_N-term"/>
    <property type="match status" value="1"/>
</dbReference>
<dbReference type="InterPro" id="IPR004477">
    <property type="entry name" value="ComEC_N"/>
</dbReference>
<dbReference type="Proteomes" id="UP000199318">
    <property type="component" value="Unassembled WGS sequence"/>
</dbReference>
<feature type="transmembrane region" description="Helical" evidence="6">
    <location>
        <begin position="278"/>
        <end position="300"/>
    </location>
</feature>
<evidence type="ECO:0000259" key="7">
    <source>
        <dbReference type="SMART" id="SM00849"/>
    </source>
</evidence>
<dbReference type="Pfam" id="PF13567">
    <property type="entry name" value="DUF4131"/>
    <property type="match status" value="1"/>
</dbReference>
<dbReference type="OrthoDB" id="9761531at2"/>
<comment type="caution">
    <text evidence="8">The sequence shown here is derived from an EMBL/GenBank/DDBJ whole genome shotgun (WGS) entry which is preliminary data.</text>
</comment>
<feature type="transmembrane region" description="Helical" evidence="6">
    <location>
        <begin position="385"/>
        <end position="410"/>
    </location>
</feature>
<keyword evidence="5 6" id="KW-0472">Membrane</keyword>
<dbReference type="EMBL" id="FOGV01000006">
    <property type="protein sequence ID" value="SER79992.1"/>
    <property type="molecule type" value="Genomic_DNA"/>
</dbReference>
<name>A0A1H9S4N1_9BACI</name>
<evidence type="ECO:0000256" key="3">
    <source>
        <dbReference type="ARBA" id="ARBA00022692"/>
    </source>
</evidence>
<keyword evidence="2" id="KW-1003">Cell membrane</keyword>
<comment type="subcellular location">
    <subcellularLocation>
        <location evidence="1">Cell membrane</location>
        <topology evidence="1">Multi-pass membrane protein</topology>
    </subcellularLocation>
</comment>
<evidence type="ECO:0000313" key="8">
    <source>
        <dbReference type="EMBL" id="SER79992.1"/>
    </source>
</evidence>
<dbReference type="STRING" id="1464123.SAMN05444126_10645"/>
<keyword evidence="4 6" id="KW-1133">Transmembrane helix</keyword>
<evidence type="ECO:0000256" key="2">
    <source>
        <dbReference type="ARBA" id="ARBA00022475"/>
    </source>
</evidence>
<dbReference type="InterPro" id="IPR025405">
    <property type="entry name" value="DUF4131"/>
</dbReference>
<feature type="transmembrane region" description="Helical" evidence="6">
    <location>
        <begin position="330"/>
        <end position="348"/>
    </location>
</feature>
<dbReference type="Pfam" id="PF03772">
    <property type="entry name" value="Competence"/>
    <property type="match status" value="1"/>
</dbReference>
<dbReference type="InterPro" id="IPR004797">
    <property type="entry name" value="Competence_ComEC/Rec2"/>
</dbReference>
<sequence>MIPLLPLMIMTWISGSLVAFFGYSAAPVFFMIVSGLAFVPYLREHKRLSLMIVPFIIFICGYFYTEWDMTRQISALTGQETFVEARLDESMSLTSSGRRWSGVFATDDNEKIAVFINADDQPSKAPVRPGETCRFEAELTKPDPPSNPYGFDYAGYLLRENIYWTATVNPDTLSCIDKNPNMMDRLKRMRETGIEKMTAGKSARSEEAAPLLAALVFGERQLIDEARLNQYQALGVIHLLAVSGLHVAFLSGALYYLLLRLTITREQAETALLATMPLYIVIAGGAPSVTRAVLTLMIFIVFKKLGFRIKGIEAVSLIAALLLLSDPQLLLHMGFQLSFLTTAALLISKNWLTDGNRIQQLLKVTVTAQIVSAPVLIAQTYELSILAVCANAVMVPLVTLILLPLAFIIAGINALFGQSPEWLWALASAAAKMMDSFLEMLASVPWHAAVLGAPDEWQLILWLFAASLSLVLIERKKYVTAILILTTVFFVHFFSPFFNSDARITMLDVGQGDAILIELPRREEIILIDTGGAPVFDADDPEKSGVKGPGIRAIEPFLRGEGIRRIDTLLLTHGHQDHVGDACDVSKTVRIERVLYPAVLPVSETGKEALACLQEQGVPIEPGKYGQKWQTGSSSFRLLNPQGDELEENDRSIVMAAAIEDVRFLFTGDIEEEIEQRLVEDDEPLKADVLKVGHHGSLSSTTEPFLTAVDPSAALIPVGEGNRYGHPSEEVLNRLTDADVDIYRTDTDGAVTVTVKDGRFQAETYLETK</sequence>
<dbReference type="PANTHER" id="PTHR30619:SF1">
    <property type="entry name" value="RECOMBINATION PROTEIN 2"/>
    <property type="match status" value="1"/>
</dbReference>
<dbReference type="GO" id="GO:0005886">
    <property type="term" value="C:plasma membrane"/>
    <property type="evidence" value="ECO:0007669"/>
    <property type="project" value="UniProtKB-SubCell"/>
</dbReference>
<feature type="transmembrane region" description="Helical" evidence="6">
    <location>
        <begin position="478"/>
        <end position="498"/>
    </location>
</feature>
<gene>
    <name evidence="8" type="ORF">SAMN05444126_10645</name>
</gene>
<dbReference type="Gene3D" id="3.60.15.10">
    <property type="entry name" value="Ribonuclease Z/Hydroxyacylglutathione hydrolase-like"/>
    <property type="match status" value="1"/>
</dbReference>
<dbReference type="InterPro" id="IPR036866">
    <property type="entry name" value="RibonucZ/Hydroxyglut_hydro"/>
</dbReference>
<dbReference type="Pfam" id="PF00753">
    <property type="entry name" value="Lactamase_B"/>
    <property type="match status" value="1"/>
</dbReference>
<dbReference type="InterPro" id="IPR001279">
    <property type="entry name" value="Metallo-B-lactamas"/>
</dbReference>
<dbReference type="NCBIfam" id="TIGR00361">
    <property type="entry name" value="ComEC_Rec2"/>
    <property type="match status" value="1"/>
</dbReference>
<evidence type="ECO:0000256" key="6">
    <source>
        <dbReference type="SAM" id="Phobius"/>
    </source>
</evidence>
<accession>A0A1H9S4N1</accession>
<keyword evidence="3 6" id="KW-0812">Transmembrane</keyword>
<dbReference type="AlphaFoldDB" id="A0A1H9S4N1"/>
<evidence type="ECO:0000256" key="1">
    <source>
        <dbReference type="ARBA" id="ARBA00004651"/>
    </source>
</evidence>
<dbReference type="PANTHER" id="PTHR30619">
    <property type="entry name" value="DNA INTERNALIZATION/COMPETENCE PROTEIN COMEC/REC2"/>
    <property type="match status" value="1"/>
</dbReference>
<keyword evidence="9" id="KW-1185">Reference proteome</keyword>
<feature type="transmembrane region" description="Helical" evidence="6">
    <location>
        <begin position="457"/>
        <end position="473"/>
    </location>
</feature>
<feature type="domain" description="Metallo-beta-lactamase" evidence="7">
    <location>
        <begin position="511"/>
        <end position="720"/>
    </location>
</feature>
<feature type="transmembrane region" description="Helical" evidence="6">
    <location>
        <begin position="12"/>
        <end position="42"/>
    </location>
</feature>
<feature type="transmembrane region" description="Helical" evidence="6">
    <location>
        <begin position="360"/>
        <end position="379"/>
    </location>
</feature>
<protein>
    <submittedName>
        <fullName evidence="8">Competence protein ComEC</fullName>
    </submittedName>
</protein>
<proteinExistence type="predicted"/>
<dbReference type="GO" id="GO:0030420">
    <property type="term" value="P:establishment of competence for transformation"/>
    <property type="evidence" value="ECO:0007669"/>
    <property type="project" value="InterPro"/>
</dbReference>
<feature type="transmembrane region" description="Helical" evidence="6">
    <location>
        <begin position="236"/>
        <end position="258"/>
    </location>
</feature>
<dbReference type="SMART" id="SM00849">
    <property type="entry name" value="Lactamase_B"/>
    <property type="match status" value="1"/>
</dbReference>
<dbReference type="CDD" id="cd07731">
    <property type="entry name" value="ComA-like_MBL-fold"/>
    <property type="match status" value="1"/>
</dbReference>
<feature type="transmembrane region" description="Helical" evidence="6">
    <location>
        <begin position="422"/>
        <end position="445"/>
    </location>
</feature>
<feature type="transmembrane region" description="Helical" evidence="6">
    <location>
        <begin position="48"/>
        <end position="65"/>
    </location>
</feature>
<evidence type="ECO:0000313" key="9">
    <source>
        <dbReference type="Proteomes" id="UP000199318"/>
    </source>
</evidence>
<evidence type="ECO:0000256" key="4">
    <source>
        <dbReference type="ARBA" id="ARBA00022989"/>
    </source>
</evidence>